<dbReference type="Pfam" id="PF00754">
    <property type="entry name" value="F5_F8_type_C"/>
    <property type="match status" value="1"/>
</dbReference>
<dbReference type="Gene3D" id="1.50.10.100">
    <property type="entry name" value="Chondroitin AC/alginate lyase"/>
    <property type="match status" value="1"/>
</dbReference>
<sequence>MGKFKNIKRIVFNAILLQALQMWALPVSAADTTVVFTDYLPAITEETNAESGFQHPGIGLNKKLLDNVRNKVRNKIEPWNTYFNAMLESSAASVSVTSSNQSSLDTSKPGTYAFNSQGVNSKFISDALKAYTQAILYYVTGNETYRSNAMHIIRIWSQMDPDQYEYFADACIHTGIPLNRMTIAAEILRYTSCKTQALEWTSDDTDNFINHLINPVIETFQSDQNQFMNQHNYTVLGAMSGYLFADNLEGYEKTVEWFTVNATANDQGYSGSIKQLFRYIDTEAEIGQKVSDGTLVEGHVQHVEMGRDQAHAGGDLTNSVILSRMLLAQGTKVDPVNGTVSTAANAVGPYEFLEDRILAAADYFWQYMLGYDTAWTKVAYSIASDETVKDTYNYISPSYRGRFNTANFWDLYSYYTYVKGEDVAKKAPYYYEAFTKKLPSNFYYEGSLNINWNNVDGGGDFWLYLPDEAEEDAALFLGKEQTSPYIIEIEDRYTAFDENSCTKSDEDGTSYVRLTATKGGSKIALLNASTSNKTVGFMIRTNGTAMLEMSPGINDTLVIPDTSNEWRYVAYTMDDNQSLGDILYLKVIGNATTVDLDFLNVNAGALLTPPTFTAGDTEVKLIAYKNSLIRFDFTATDSSSSDSIIYEGYDIPDSSELNTDSGCFTWTPTKAGTYSFVIAASDKTTVTANNVTITVANDRSLAVQEATALYDSDKIYVEASLKNYQTEYSNTIALMESDSDEEFSQQLQKLYTAANNLELVTPLLESDKSIDYPDIVESSTFSTSITNMVDGNPGTGVSYLFAPSKYHILDFGPDYKVSATGFGFQSNIFADRLAGSAVFGSNDKTTWTRLTPELTAFTQDFQTLDVADEYKNLSYRYIKIQLLNNYPDVIHNSTQNLFELSEFRIYGQRYEIGNKIESVSIGSDQSVSSKVSLGDTIKLTIKATEAIQNLSVQIQGQDAIVSSEDNIHWLAEAVMGDVPTGEVSFSIDYEKADGSKGNTVYQTTDDSYLFLVDGSKLLDVNLLASVTASDVQWPGTGLSADKVGYLIFDGDITTYGDLNTSSGSYYTIDFKEGKSVDLSEIVLMPRAGYDTRLNGLIIQGSNDNETWTNLTNKVTDAQEGIWYDIQYDDLLKHESYRYIRIYNDASWNGNVSEVEFYGDYNKE</sequence>
<evidence type="ECO:0000313" key="5">
    <source>
        <dbReference type="Proteomes" id="UP000247523"/>
    </source>
</evidence>
<dbReference type="Pfam" id="PF05345">
    <property type="entry name" value="He_PIG"/>
    <property type="match status" value="1"/>
</dbReference>
<dbReference type="InterPro" id="IPR015919">
    <property type="entry name" value="Cadherin-like_sf"/>
</dbReference>
<dbReference type="GO" id="GO:0005509">
    <property type="term" value="F:calcium ion binding"/>
    <property type="evidence" value="ECO:0007669"/>
    <property type="project" value="InterPro"/>
</dbReference>
<dbReference type="SUPFAM" id="SSF49785">
    <property type="entry name" value="Galactose-binding domain-like"/>
    <property type="match status" value="2"/>
</dbReference>
<evidence type="ECO:0000256" key="2">
    <source>
        <dbReference type="SAM" id="SignalP"/>
    </source>
</evidence>
<accession>A0A318EJ92</accession>
<dbReference type="Gene3D" id="2.60.40.10">
    <property type="entry name" value="Immunoglobulins"/>
    <property type="match status" value="1"/>
</dbReference>
<evidence type="ECO:0000256" key="1">
    <source>
        <dbReference type="ARBA" id="ARBA00023295"/>
    </source>
</evidence>
<dbReference type="InterPro" id="IPR008979">
    <property type="entry name" value="Galactose-bd-like_sf"/>
</dbReference>
<dbReference type="InterPro" id="IPR013783">
    <property type="entry name" value="Ig-like_fold"/>
</dbReference>
<dbReference type="GO" id="GO:0016798">
    <property type="term" value="F:hydrolase activity, acting on glycosyl bonds"/>
    <property type="evidence" value="ECO:0007669"/>
    <property type="project" value="UniProtKB-KW"/>
</dbReference>
<proteinExistence type="predicted"/>
<dbReference type="AlphaFoldDB" id="A0A318EJ92"/>
<dbReference type="GO" id="GO:0016020">
    <property type="term" value="C:membrane"/>
    <property type="evidence" value="ECO:0007669"/>
    <property type="project" value="InterPro"/>
</dbReference>
<dbReference type="InterPro" id="IPR000421">
    <property type="entry name" value="FA58C"/>
</dbReference>
<keyword evidence="1" id="KW-0378">Hydrolase</keyword>
<dbReference type="SUPFAM" id="SSF48230">
    <property type="entry name" value="Chondroitin AC/alginate lyase"/>
    <property type="match status" value="1"/>
</dbReference>
<reference evidence="4 5" key="1">
    <citation type="submission" date="2018-05" db="EMBL/GenBank/DDBJ databases">
        <title>Genomic Encyclopedia of Type Strains, Phase IV (KMG-IV): sequencing the most valuable type-strain genomes for metagenomic binning, comparative biology and taxonomic classification.</title>
        <authorList>
            <person name="Goeker M."/>
        </authorList>
    </citation>
    <scope>NUCLEOTIDE SEQUENCE [LARGE SCALE GENOMIC DNA]</scope>
    <source>
        <strain evidence="4 5">DSM 28816</strain>
    </source>
</reference>
<dbReference type="Gene3D" id="2.60.120.260">
    <property type="entry name" value="Galactose-binding domain-like"/>
    <property type="match status" value="2"/>
</dbReference>
<keyword evidence="2" id="KW-0732">Signal</keyword>
<feature type="domain" description="F5/8 type C" evidence="3">
    <location>
        <begin position="1027"/>
        <end position="1150"/>
    </location>
</feature>
<organism evidence="4 5">
    <name type="scientific">Lachnotalea glycerini</name>
    <dbReference type="NCBI Taxonomy" id="1763509"/>
    <lineage>
        <taxon>Bacteria</taxon>
        <taxon>Bacillati</taxon>
        <taxon>Bacillota</taxon>
        <taxon>Clostridia</taxon>
        <taxon>Lachnospirales</taxon>
        <taxon>Lachnospiraceae</taxon>
        <taxon>Lachnotalea</taxon>
    </lineage>
</organism>
<dbReference type="EMBL" id="QICS01000009">
    <property type="protein sequence ID" value="PXV87758.1"/>
    <property type="molecule type" value="Genomic_DNA"/>
</dbReference>
<keyword evidence="1" id="KW-0326">Glycosidase</keyword>
<comment type="caution">
    <text evidence="4">The sequence shown here is derived from an EMBL/GenBank/DDBJ whole genome shotgun (WGS) entry which is preliminary data.</text>
</comment>
<dbReference type="InterPro" id="IPR008929">
    <property type="entry name" value="Chondroitin_lyas"/>
</dbReference>
<feature type="signal peptide" evidence="2">
    <location>
        <begin position="1"/>
        <end position="29"/>
    </location>
</feature>
<evidence type="ECO:0000259" key="3">
    <source>
        <dbReference type="Pfam" id="PF00754"/>
    </source>
</evidence>
<evidence type="ECO:0000313" key="4">
    <source>
        <dbReference type="EMBL" id="PXV87758.1"/>
    </source>
</evidence>
<name>A0A318EJ92_9FIRM</name>
<gene>
    <name evidence="4" type="ORF">C8E03_10948</name>
</gene>
<dbReference type="RefSeq" id="WP_110291505.1">
    <property type="nucleotide sequence ID" value="NZ_QICS01000009.1"/>
</dbReference>
<dbReference type="SUPFAM" id="SSF49313">
    <property type="entry name" value="Cadherin-like"/>
    <property type="match status" value="1"/>
</dbReference>
<feature type="chain" id="PRO_5016313122" evidence="2">
    <location>
        <begin position="30"/>
        <end position="1163"/>
    </location>
</feature>
<dbReference type="Proteomes" id="UP000247523">
    <property type="component" value="Unassembled WGS sequence"/>
</dbReference>
<protein>
    <submittedName>
        <fullName evidence="4">F5/8 type C domain-containing protein</fullName>
    </submittedName>
</protein>